<name>A0A445MT91_9BACT</name>
<dbReference type="AlphaFoldDB" id="A0A445MT91"/>
<reference evidence="8" key="1">
    <citation type="submission" date="2018-01" db="EMBL/GenBank/DDBJ databases">
        <authorList>
            <person name="Regsiter A."/>
            <person name="William W."/>
        </authorList>
    </citation>
    <scope>NUCLEOTIDE SEQUENCE</scope>
    <source>
        <strain evidence="8">TRIP AH-1</strain>
    </source>
</reference>
<dbReference type="PANTHER" id="PTHR33238:SF7">
    <property type="entry name" value="IRON-DEPENDENT TRANSCRIPTIONAL REGULATOR"/>
    <property type="match status" value="1"/>
</dbReference>
<comment type="similarity">
    <text evidence="1">Belongs to the DtxR/MntR family.</text>
</comment>
<dbReference type="SUPFAM" id="SSF47979">
    <property type="entry name" value="Iron-dependent repressor protein, dimerization domain"/>
    <property type="match status" value="1"/>
</dbReference>
<evidence type="ECO:0000256" key="4">
    <source>
        <dbReference type="ARBA" id="ARBA00023125"/>
    </source>
</evidence>
<dbReference type="GO" id="GO:0046983">
    <property type="term" value="F:protein dimerization activity"/>
    <property type="evidence" value="ECO:0007669"/>
    <property type="project" value="InterPro"/>
</dbReference>
<evidence type="ECO:0000256" key="2">
    <source>
        <dbReference type="ARBA" id="ARBA00022386"/>
    </source>
</evidence>
<dbReference type="EMBL" id="OJIN01000054">
    <property type="protein sequence ID" value="SPD72663.1"/>
    <property type="molecule type" value="Genomic_DNA"/>
</dbReference>
<sequence>MDEEIVLSESLEDYLEVILDLEQAQKVARAKDIAIKMGVQRGSVTSALKSLEEKGMINYAPYSLTTLTHKGRQVAEDIARRHGILKNILLKVLNIDETTAESTACRMEHAIDNKSLEKLLLFFDFIYNCPRAGEDWIRSFSKFCSSGRPDKKTCDQCIRGCKVHDDQKNGMNG</sequence>
<dbReference type="GO" id="GO:0046914">
    <property type="term" value="F:transition metal ion binding"/>
    <property type="evidence" value="ECO:0007669"/>
    <property type="project" value="InterPro"/>
</dbReference>
<protein>
    <recommendedName>
        <fullName evidence="2">Transcriptional regulator MntR</fullName>
    </recommendedName>
</protein>
<keyword evidence="3" id="KW-0805">Transcription regulation</keyword>
<comment type="function">
    <text evidence="6">In the presence of manganese, represses expression of mntH and mntS. Up-regulates expression of mntP.</text>
</comment>
<evidence type="ECO:0000256" key="5">
    <source>
        <dbReference type="ARBA" id="ARBA00023163"/>
    </source>
</evidence>
<keyword evidence="5" id="KW-0804">Transcription</keyword>
<accession>A0A445MT91</accession>
<dbReference type="PROSITE" id="PS50944">
    <property type="entry name" value="HTH_DTXR"/>
    <property type="match status" value="1"/>
</dbReference>
<dbReference type="Pfam" id="PF01325">
    <property type="entry name" value="Fe_dep_repress"/>
    <property type="match status" value="1"/>
</dbReference>
<dbReference type="Pfam" id="PF02742">
    <property type="entry name" value="Fe_dep_repr_C"/>
    <property type="match status" value="1"/>
</dbReference>
<dbReference type="InterPro" id="IPR036390">
    <property type="entry name" value="WH_DNA-bd_sf"/>
</dbReference>
<dbReference type="Gene3D" id="1.10.10.10">
    <property type="entry name" value="Winged helix-like DNA-binding domain superfamily/Winged helix DNA-binding domain"/>
    <property type="match status" value="1"/>
</dbReference>
<dbReference type="InterPro" id="IPR036421">
    <property type="entry name" value="Fe_dep_repressor_sf"/>
</dbReference>
<dbReference type="GO" id="GO:0003677">
    <property type="term" value="F:DNA binding"/>
    <property type="evidence" value="ECO:0007669"/>
    <property type="project" value="UniProtKB-KW"/>
</dbReference>
<dbReference type="InterPro" id="IPR050536">
    <property type="entry name" value="DtxR_MntR_Metal-Reg"/>
</dbReference>
<dbReference type="GO" id="GO:0003700">
    <property type="term" value="F:DNA-binding transcription factor activity"/>
    <property type="evidence" value="ECO:0007669"/>
    <property type="project" value="InterPro"/>
</dbReference>
<evidence type="ECO:0000256" key="3">
    <source>
        <dbReference type="ARBA" id="ARBA00023015"/>
    </source>
</evidence>
<dbReference type="SMART" id="SM00529">
    <property type="entry name" value="HTH_DTXR"/>
    <property type="match status" value="1"/>
</dbReference>
<dbReference type="Gene3D" id="1.10.60.10">
    <property type="entry name" value="Iron dependent repressor, metal binding and dimerisation domain"/>
    <property type="match status" value="1"/>
</dbReference>
<dbReference type="InterPro" id="IPR036388">
    <property type="entry name" value="WH-like_DNA-bd_sf"/>
</dbReference>
<dbReference type="PANTHER" id="PTHR33238">
    <property type="entry name" value="IRON (METAL) DEPENDENT REPRESSOR, DTXR FAMILY"/>
    <property type="match status" value="1"/>
</dbReference>
<dbReference type="InterPro" id="IPR022687">
    <property type="entry name" value="HTH_DTXR"/>
</dbReference>
<evidence type="ECO:0000259" key="7">
    <source>
        <dbReference type="PROSITE" id="PS50944"/>
    </source>
</evidence>
<dbReference type="InterPro" id="IPR001367">
    <property type="entry name" value="Fe_dep_repressor"/>
</dbReference>
<evidence type="ECO:0000313" key="8">
    <source>
        <dbReference type="EMBL" id="SPD72663.1"/>
    </source>
</evidence>
<dbReference type="InterPro" id="IPR022689">
    <property type="entry name" value="Iron_dep_repressor"/>
</dbReference>
<organism evidence="8">
    <name type="scientific">uncultured Desulfobacterium sp</name>
    <dbReference type="NCBI Taxonomy" id="201089"/>
    <lineage>
        <taxon>Bacteria</taxon>
        <taxon>Pseudomonadati</taxon>
        <taxon>Thermodesulfobacteriota</taxon>
        <taxon>Desulfobacteria</taxon>
        <taxon>Desulfobacterales</taxon>
        <taxon>Desulfobacteriaceae</taxon>
        <taxon>Desulfobacterium</taxon>
        <taxon>environmental samples</taxon>
    </lineage>
</organism>
<proteinExistence type="inferred from homology"/>
<evidence type="ECO:0000256" key="6">
    <source>
        <dbReference type="ARBA" id="ARBA00025185"/>
    </source>
</evidence>
<feature type="domain" description="HTH dtxR-type" evidence="7">
    <location>
        <begin position="7"/>
        <end position="68"/>
    </location>
</feature>
<keyword evidence="4" id="KW-0238">DNA-binding</keyword>
<gene>
    <name evidence="8" type="ORF">PITCH_A1470012</name>
</gene>
<dbReference type="SUPFAM" id="SSF46785">
    <property type="entry name" value="Winged helix' DNA-binding domain"/>
    <property type="match status" value="1"/>
</dbReference>
<evidence type="ECO:0000256" key="1">
    <source>
        <dbReference type="ARBA" id="ARBA00007871"/>
    </source>
</evidence>